<dbReference type="InterPro" id="IPR043504">
    <property type="entry name" value="Peptidase_S1_PA_chymotrypsin"/>
</dbReference>
<keyword evidence="5" id="KW-1015">Disulfide bond</keyword>
<dbReference type="GO" id="GO:0006508">
    <property type="term" value="P:proteolysis"/>
    <property type="evidence" value="ECO:0007669"/>
    <property type="project" value="UniProtKB-KW"/>
</dbReference>
<organism evidence="8 9">
    <name type="scientific">Trichogramma kaykai</name>
    <dbReference type="NCBI Taxonomy" id="54128"/>
    <lineage>
        <taxon>Eukaryota</taxon>
        <taxon>Metazoa</taxon>
        <taxon>Ecdysozoa</taxon>
        <taxon>Arthropoda</taxon>
        <taxon>Hexapoda</taxon>
        <taxon>Insecta</taxon>
        <taxon>Pterygota</taxon>
        <taxon>Neoptera</taxon>
        <taxon>Endopterygota</taxon>
        <taxon>Hymenoptera</taxon>
        <taxon>Apocrita</taxon>
        <taxon>Proctotrupomorpha</taxon>
        <taxon>Chalcidoidea</taxon>
        <taxon>Trichogrammatidae</taxon>
        <taxon>Trichogramma</taxon>
    </lineage>
</organism>
<evidence type="ECO:0000313" key="9">
    <source>
        <dbReference type="Proteomes" id="UP001627154"/>
    </source>
</evidence>
<dbReference type="InterPro" id="IPR001314">
    <property type="entry name" value="Peptidase_S1A"/>
</dbReference>
<keyword evidence="2" id="KW-0645">Protease</keyword>
<dbReference type="EMBL" id="JBJJXI010000032">
    <property type="protein sequence ID" value="KAL3402964.1"/>
    <property type="molecule type" value="Genomic_DNA"/>
</dbReference>
<dbReference type="Proteomes" id="UP001627154">
    <property type="component" value="Unassembled WGS sequence"/>
</dbReference>
<dbReference type="Gene3D" id="2.40.10.10">
    <property type="entry name" value="Trypsin-like serine proteases"/>
    <property type="match status" value="1"/>
</dbReference>
<dbReference type="SUPFAM" id="SSF50494">
    <property type="entry name" value="Trypsin-like serine proteases"/>
    <property type="match status" value="1"/>
</dbReference>
<dbReference type="PANTHER" id="PTHR24276">
    <property type="entry name" value="POLYSERASE-RELATED"/>
    <property type="match status" value="1"/>
</dbReference>
<dbReference type="PRINTS" id="PR00722">
    <property type="entry name" value="CHYMOTRYPSIN"/>
</dbReference>
<dbReference type="InterPro" id="IPR001254">
    <property type="entry name" value="Trypsin_dom"/>
</dbReference>
<comment type="caution">
    <text evidence="8">The sequence shown here is derived from an EMBL/GenBank/DDBJ whole genome shotgun (WGS) entry which is preliminary data.</text>
</comment>
<gene>
    <name evidence="8" type="ORF">TKK_004119</name>
</gene>
<dbReference type="FunFam" id="2.40.10.10:FF:000068">
    <property type="entry name" value="transmembrane protease serine 2"/>
    <property type="match status" value="1"/>
</dbReference>
<evidence type="ECO:0000256" key="3">
    <source>
        <dbReference type="ARBA" id="ARBA00022801"/>
    </source>
</evidence>
<evidence type="ECO:0000256" key="5">
    <source>
        <dbReference type="ARBA" id="ARBA00023157"/>
    </source>
</evidence>
<keyword evidence="9" id="KW-1185">Reference proteome</keyword>
<evidence type="ECO:0000313" key="8">
    <source>
        <dbReference type="EMBL" id="KAL3402964.1"/>
    </source>
</evidence>
<accession>A0ABD2XDD2</accession>
<feature type="chain" id="PRO_5044754221" description="Peptidase S1 domain-containing protein" evidence="6">
    <location>
        <begin position="19"/>
        <end position="243"/>
    </location>
</feature>
<evidence type="ECO:0000256" key="6">
    <source>
        <dbReference type="SAM" id="SignalP"/>
    </source>
</evidence>
<name>A0ABD2XDD2_9HYME</name>
<protein>
    <recommendedName>
        <fullName evidence="7">Peptidase S1 domain-containing protein</fullName>
    </recommendedName>
</protein>
<keyword evidence="4" id="KW-0720">Serine protease</keyword>
<comment type="similarity">
    <text evidence="1">Belongs to the peptidase S1 family.</text>
</comment>
<dbReference type="InterPro" id="IPR018114">
    <property type="entry name" value="TRYPSIN_HIS"/>
</dbReference>
<evidence type="ECO:0000259" key="7">
    <source>
        <dbReference type="PROSITE" id="PS50240"/>
    </source>
</evidence>
<evidence type="ECO:0000256" key="2">
    <source>
        <dbReference type="ARBA" id="ARBA00022670"/>
    </source>
</evidence>
<dbReference type="SMART" id="SM00020">
    <property type="entry name" value="Tryp_SPc"/>
    <property type="match status" value="1"/>
</dbReference>
<dbReference type="PROSITE" id="PS50240">
    <property type="entry name" value="TRYPSIN_DOM"/>
    <property type="match status" value="1"/>
</dbReference>
<dbReference type="CDD" id="cd00190">
    <property type="entry name" value="Tryp_SPc"/>
    <property type="match status" value="1"/>
</dbReference>
<feature type="domain" description="Peptidase S1" evidence="7">
    <location>
        <begin position="23"/>
        <end position="241"/>
    </location>
</feature>
<evidence type="ECO:0000256" key="1">
    <source>
        <dbReference type="ARBA" id="ARBA00007664"/>
    </source>
</evidence>
<dbReference type="PANTHER" id="PTHR24276:SF98">
    <property type="entry name" value="FI18310P1-RELATED"/>
    <property type="match status" value="1"/>
</dbReference>
<keyword evidence="3" id="KW-0378">Hydrolase</keyword>
<dbReference type="AlphaFoldDB" id="A0ABD2XDD2"/>
<dbReference type="InterPro" id="IPR009003">
    <property type="entry name" value="Peptidase_S1_PA"/>
</dbReference>
<dbReference type="InterPro" id="IPR050430">
    <property type="entry name" value="Peptidase_S1"/>
</dbReference>
<keyword evidence="6" id="KW-0732">Signal</keyword>
<dbReference type="PROSITE" id="PS00134">
    <property type="entry name" value="TRYPSIN_HIS"/>
    <property type="match status" value="1"/>
</dbReference>
<proteinExistence type="inferred from homology"/>
<reference evidence="8 9" key="1">
    <citation type="journal article" date="2024" name="bioRxiv">
        <title>A reference genome for Trichogramma kaykai: A tiny desert-dwelling parasitoid wasp with competing sex-ratio distorters.</title>
        <authorList>
            <person name="Culotta J."/>
            <person name="Lindsey A.R."/>
        </authorList>
    </citation>
    <scope>NUCLEOTIDE SEQUENCE [LARGE SCALE GENOMIC DNA]</scope>
    <source>
        <strain evidence="8 9">KSX58</strain>
    </source>
</reference>
<feature type="signal peptide" evidence="6">
    <location>
        <begin position="1"/>
        <end position="18"/>
    </location>
</feature>
<dbReference type="Pfam" id="PF00089">
    <property type="entry name" value="Trypsin"/>
    <property type="match status" value="1"/>
</dbReference>
<evidence type="ECO:0000256" key="4">
    <source>
        <dbReference type="ARBA" id="ARBA00022825"/>
    </source>
</evidence>
<dbReference type="GO" id="GO:0008236">
    <property type="term" value="F:serine-type peptidase activity"/>
    <property type="evidence" value="ECO:0007669"/>
    <property type="project" value="UniProtKB-KW"/>
</dbReference>
<sequence>MNLFYITVLYIFFGATSARRLRITGDIDADIERVPYQAQILQLDVNVCGATIVSKYWLVSAAHCFAYDFGLKVLTGTSHRSKGGVKHDIERVVIHPNYNNVTRINDISLIKLKEPLQFNESQKPISMACARPKTRDVVEISGFGKQGDNRSVSPHLKVAKVLVVDDDKCAKAYDAGYDEKGMFCAGRGMADACQGDSGGPAVINGQLAGIISGGIGCASVLHPGVYIDISEYHGWIVQHVFDI</sequence>